<keyword evidence="7" id="KW-1185">Reference proteome</keyword>
<evidence type="ECO:0000256" key="2">
    <source>
        <dbReference type="ARBA" id="ARBA00022980"/>
    </source>
</evidence>
<evidence type="ECO:0000313" key="6">
    <source>
        <dbReference type="EMBL" id="KAH0569625.1"/>
    </source>
</evidence>
<dbReference type="Gene3D" id="1.10.10.1410">
    <property type="match status" value="1"/>
</dbReference>
<dbReference type="AlphaFoldDB" id="V6LLL6"/>
<dbReference type="GO" id="GO:0043021">
    <property type="term" value="F:ribonucleoprotein complex binding"/>
    <property type="evidence" value="ECO:0007669"/>
    <property type="project" value="TreeGrafter"/>
</dbReference>
<sequence length="106" mass="10879">MSAETACVLASIILADANMEVTVENITKIVSAAGVTVPAQWPILFAQYLQGKDINDLLTSIGSGAAAPAAGAAGVTAQAVEKEKTEEEEMVGGFNMDDSSSEDESD</sequence>
<keyword evidence="2 5" id="KW-0689">Ribosomal protein</keyword>
<dbReference type="GO" id="GO:0003735">
    <property type="term" value="F:structural constituent of ribosome"/>
    <property type="evidence" value="ECO:0007669"/>
    <property type="project" value="TreeGrafter"/>
</dbReference>
<evidence type="ECO:0000313" key="7">
    <source>
        <dbReference type="Proteomes" id="UP000018208"/>
    </source>
</evidence>
<accession>V6LLL6</accession>
<dbReference type="OrthoDB" id="2194681at2759"/>
<dbReference type="PANTHER" id="PTHR45696:SF10">
    <property type="entry name" value="LARGE RIBOSOMAL SUBUNIT PROTEIN P1"/>
    <property type="match status" value="1"/>
</dbReference>
<dbReference type="Pfam" id="PF00428">
    <property type="entry name" value="Ribosomal_60s"/>
    <property type="match status" value="1"/>
</dbReference>
<protein>
    <submittedName>
        <fullName evidence="5">Ribosomal protein P1B</fullName>
    </submittedName>
</protein>
<proteinExistence type="inferred from homology"/>
<evidence type="ECO:0000256" key="1">
    <source>
        <dbReference type="ARBA" id="ARBA00005436"/>
    </source>
</evidence>
<dbReference type="EMBL" id="KI546169">
    <property type="protein sequence ID" value="EST41594.1"/>
    <property type="molecule type" value="Genomic_DNA"/>
</dbReference>
<dbReference type="CDD" id="cd05831">
    <property type="entry name" value="Ribosomal_P1"/>
    <property type="match status" value="1"/>
</dbReference>
<gene>
    <name evidence="5" type="ORF">SS50377_18936</name>
    <name evidence="6" type="ORF">SS50377_28581</name>
</gene>
<name>V6LLL6_9EUKA</name>
<evidence type="ECO:0000256" key="3">
    <source>
        <dbReference type="ARBA" id="ARBA00023274"/>
    </source>
</evidence>
<dbReference type="EMBL" id="AUWU02000009">
    <property type="protein sequence ID" value="KAH0569625.1"/>
    <property type="molecule type" value="Genomic_DNA"/>
</dbReference>
<keyword evidence="3" id="KW-0687">Ribonucleoprotein</keyword>
<comment type="similarity">
    <text evidence="1">Belongs to the eukaryotic ribosomal protein P1/P2 family.</text>
</comment>
<feature type="region of interest" description="Disordered" evidence="4">
    <location>
        <begin position="83"/>
        <end position="106"/>
    </location>
</feature>
<reference evidence="5 6" key="1">
    <citation type="journal article" date="2014" name="PLoS Genet.">
        <title>The Genome of Spironucleus salmonicida Highlights a Fish Pathogen Adapted to Fluctuating Environments.</title>
        <authorList>
            <person name="Xu F."/>
            <person name="Jerlstrom-Hultqvist J."/>
            <person name="Einarsson E."/>
            <person name="Astvaldsson A."/>
            <person name="Svard S.G."/>
            <person name="Andersson J.O."/>
        </authorList>
    </citation>
    <scope>NUCLEOTIDE SEQUENCE</scope>
    <source>
        <strain evidence="6">ATCC 50377</strain>
    </source>
</reference>
<reference evidence="6" key="2">
    <citation type="submission" date="2020-12" db="EMBL/GenBank/DDBJ databases">
        <title>New Spironucleus salmonicida genome in near-complete chromosomes.</title>
        <authorList>
            <person name="Xu F."/>
            <person name="Kurt Z."/>
            <person name="Jimenez-Gonzalez A."/>
            <person name="Astvaldsson A."/>
            <person name="Andersson J.O."/>
            <person name="Svard S.G."/>
        </authorList>
    </citation>
    <scope>NUCLEOTIDE SEQUENCE</scope>
    <source>
        <strain evidence="6">ATCC 50377</strain>
    </source>
</reference>
<dbReference type="InterPro" id="IPR038716">
    <property type="entry name" value="P1/P2_N_sf"/>
</dbReference>
<evidence type="ECO:0000313" key="5">
    <source>
        <dbReference type="EMBL" id="EST41594.1"/>
    </source>
</evidence>
<dbReference type="VEuPathDB" id="GiardiaDB:SS50377_28581"/>
<dbReference type="GO" id="GO:0030295">
    <property type="term" value="F:protein kinase activator activity"/>
    <property type="evidence" value="ECO:0007669"/>
    <property type="project" value="TreeGrafter"/>
</dbReference>
<organism evidence="5">
    <name type="scientific">Spironucleus salmonicida</name>
    <dbReference type="NCBI Taxonomy" id="348837"/>
    <lineage>
        <taxon>Eukaryota</taxon>
        <taxon>Metamonada</taxon>
        <taxon>Diplomonadida</taxon>
        <taxon>Hexamitidae</taxon>
        <taxon>Hexamitinae</taxon>
        <taxon>Spironucleus</taxon>
    </lineage>
</organism>
<dbReference type="GO" id="GO:0002181">
    <property type="term" value="P:cytoplasmic translation"/>
    <property type="evidence" value="ECO:0007669"/>
    <property type="project" value="TreeGrafter"/>
</dbReference>
<dbReference type="PANTHER" id="PTHR45696">
    <property type="entry name" value="60S ACIDIC RIBOSOMAL PROTEIN P1"/>
    <property type="match status" value="1"/>
</dbReference>
<dbReference type="FunFam" id="1.10.10.1410:FF:000002">
    <property type="entry name" value="60S acidic ribosomal protein P2"/>
    <property type="match status" value="1"/>
</dbReference>
<dbReference type="Proteomes" id="UP000018208">
    <property type="component" value="Unassembled WGS sequence"/>
</dbReference>
<evidence type="ECO:0000256" key="4">
    <source>
        <dbReference type="SAM" id="MobiDB-lite"/>
    </source>
</evidence>
<dbReference type="GO" id="GO:0022625">
    <property type="term" value="C:cytosolic large ribosomal subunit"/>
    <property type="evidence" value="ECO:0007669"/>
    <property type="project" value="TreeGrafter"/>
</dbReference>